<dbReference type="AlphaFoldDB" id="A0AAD6VIW0"/>
<accession>A0AAD6VIW0</accession>
<evidence type="ECO:0000313" key="2">
    <source>
        <dbReference type="EMBL" id="KAJ7214098.1"/>
    </source>
</evidence>
<feature type="compositionally biased region" description="Polar residues" evidence="1">
    <location>
        <begin position="185"/>
        <end position="200"/>
    </location>
</feature>
<name>A0AAD6VIW0_9AGAR</name>
<feature type="region of interest" description="Disordered" evidence="1">
    <location>
        <begin position="169"/>
        <end position="200"/>
    </location>
</feature>
<feature type="region of interest" description="Disordered" evidence="1">
    <location>
        <begin position="27"/>
        <end position="48"/>
    </location>
</feature>
<gene>
    <name evidence="2" type="ORF">GGX14DRAFT_392868</name>
</gene>
<dbReference type="Proteomes" id="UP001219525">
    <property type="component" value="Unassembled WGS sequence"/>
</dbReference>
<keyword evidence="3" id="KW-1185">Reference proteome</keyword>
<proteinExistence type="predicted"/>
<evidence type="ECO:0000256" key="1">
    <source>
        <dbReference type="SAM" id="MobiDB-lite"/>
    </source>
</evidence>
<reference evidence="2" key="1">
    <citation type="submission" date="2023-03" db="EMBL/GenBank/DDBJ databases">
        <title>Massive genome expansion in bonnet fungi (Mycena s.s.) driven by repeated elements and novel gene families across ecological guilds.</title>
        <authorList>
            <consortium name="Lawrence Berkeley National Laboratory"/>
            <person name="Harder C.B."/>
            <person name="Miyauchi S."/>
            <person name="Viragh M."/>
            <person name="Kuo A."/>
            <person name="Thoen E."/>
            <person name="Andreopoulos B."/>
            <person name="Lu D."/>
            <person name="Skrede I."/>
            <person name="Drula E."/>
            <person name="Henrissat B."/>
            <person name="Morin E."/>
            <person name="Kohler A."/>
            <person name="Barry K."/>
            <person name="LaButti K."/>
            <person name="Morin E."/>
            <person name="Salamov A."/>
            <person name="Lipzen A."/>
            <person name="Mereny Z."/>
            <person name="Hegedus B."/>
            <person name="Baldrian P."/>
            <person name="Stursova M."/>
            <person name="Weitz H."/>
            <person name="Taylor A."/>
            <person name="Grigoriev I.V."/>
            <person name="Nagy L.G."/>
            <person name="Martin F."/>
            <person name="Kauserud H."/>
        </authorList>
    </citation>
    <scope>NUCLEOTIDE SEQUENCE</scope>
    <source>
        <strain evidence="2">9144</strain>
    </source>
</reference>
<sequence>MSHSHYAICGGVLADEPATTQAFCLRRPQLDGGKGDGPPPPRPAGDEKLQPCASVAGLPIDWQALSSFKPAFMRVYVMPNIENAYCQLGQPACAGSPKGRGRGRRQPKALEYCRWMRPQNESQRMLTSVARRTTRYLSSRDISLAEAERNRNTLKFILRVHKLRERSLGQRQMNSPLAAPPARHNINNSVHAPSASPASL</sequence>
<dbReference type="EMBL" id="JARJCW010000020">
    <property type="protein sequence ID" value="KAJ7214098.1"/>
    <property type="molecule type" value="Genomic_DNA"/>
</dbReference>
<evidence type="ECO:0000313" key="3">
    <source>
        <dbReference type="Proteomes" id="UP001219525"/>
    </source>
</evidence>
<comment type="caution">
    <text evidence="2">The sequence shown here is derived from an EMBL/GenBank/DDBJ whole genome shotgun (WGS) entry which is preliminary data.</text>
</comment>
<protein>
    <submittedName>
        <fullName evidence="2">Uncharacterized protein</fullName>
    </submittedName>
</protein>
<organism evidence="2 3">
    <name type="scientific">Mycena pura</name>
    <dbReference type="NCBI Taxonomy" id="153505"/>
    <lineage>
        <taxon>Eukaryota</taxon>
        <taxon>Fungi</taxon>
        <taxon>Dikarya</taxon>
        <taxon>Basidiomycota</taxon>
        <taxon>Agaricomycotina</taxon>
        <taxon>Agaricomycetes</taxon>
        <taxon>Agaricomycetidae</taxon>
        <taxon>Agaricales</taxon>
        <taxon>Marasmiineae</taxon>
        <taxon>Mycenaceae</taxon>
        <taxon>Mycena</taxon>
    </lineage>
</organism>